<keyword evidence="5" id="KW-0788">Thiol protease</keyword>
<dbReference type="PRINTS" id="PR00705">
    <property type="entry name" value="PAPAIN"/>
</dbReference>
<dbReference type="InterPro" id="IPR038765">
    <property type="entry name" value="Papain-like_cys_pep_sf"/>
</dbReference>
<dbReference type="AlphaFoldDB" id="A0ABD1LPQ2"/>
<evidence type="ECO:0000256" key="6">
    <source>
        <dbReference type="ARBA" id="ARBA00023157"/>
    </source>
</evidence>
<dbReference type="GO" id="GO:0006508">
    <property type="term" value="P:proteolysis"/>
    <property type="evidence" value="ECO:0007669"/>
    <property type="project" value="UniProtKB-KW"/>
</dbReference>
<evidence type="ECO:0000259" key="10">
    <source>
        <dbReference type="SMART" id="SM00645"/>
    </source>
</evidence>
<keyword evidence="6" id="KW-1015">Disulfide bond</keyword>
<name>A0ABD1LPQ2_9FABA</name>
<feature type="domain" description="Peptidase C1A papain C-terminal" evidence="10">
    <location>
        <begin position="121"/>
        <end position="336"/>
    </location>
</feature>
<evidence type="ECO:0000256" key="2">
    <source>
        <dbReference type="ARBA" id="ARBA00022670"/>
    </source>
</evidence>
<dbReference type="Proteomes" id="UP001603857">
    <property type="component" value="Unassembled WGS sequence"/>
</dbReference>
<evidence type="ECO:0000256" key="5">
    <source>
        <dbReference type="ARBA" id="ARBA00022807"/>
    </source>
</evidence>
<keyword evidence="13" id="KW-1185">Reference proteome</keyword>
<dbReference type="PROSITE" id="PS00639">
    <property type="entry name" value="THIOL_PROTEASE_HIS"/>
    <property type="match status" value="1"/>
</dbReference>
<dbReference type="InterPro" id="IPR000668">
    <property type="entry name" value="Peptidase_C1A_C"/>
</dbReference>
<dbReference type="PROSITE" id="PS00640">
    <property type="entry name" value="THIOL_PROTEASE_ASN"/>
    <property type="match status" value="1"/>
</dbReference>
<dbReference type="InterPro" id="IPR000169">
    <property type="entry name" value="Pept_cys_AS"/>
</dbReference>
<evidence type="ECO:0000256" key="8">
    <source>
        <dbReference type="SAM" id="MobiDB-lite"/>
    </source>
</evidence>
<accession>A0ABD1LPQ2</accession>
<dbReference type="InterPro" id="IPR025660">
    <property type="entry name" value="Pept_his_AS"/>
</dbReference>
<dbReference type="Pfam" id="PF08246">
    <property type="entry name" value="Inhibitor_I29"/>
    <property type="match status" value="1"/>
</dbReference>
<keyword evidence="4" id="KW-0378">Hydrolase</keyword>
<keyword evidence="7" id="KW-0325">Glycoprotein</keyword>
<gene>
    <name evidence="12" type="ORF">Fmac_024558</name>
</gene>
<feature type="signal peptide" evidence="9">
    <location>
        <begin position="1"/>
        <end position="22"/>
    </location>
</feature>
<dbReference type="SUPFAM" id="SSF54001">
    <property type="entry name" value="Cysteine proteinases"/>
    <property type="match status" value="1"/>
</dbReference>
<evidence type="ECO:0000313" key="13">
    <source>
        <dbReference type="Proteomes" id="UP001603857"/>
    </source>
</evidence>
<dbReference type="GO" id="GO:0008234">
    <property type="term" value="F:cysteine-type peptidase activity"/>
    <property type="evidence" value="ECO:0007669"/>
    <property type="project" value="UniProtKB-KW"/>
</dbReference>
<dbReference type="PROSITE" id="PS00139">
    <property type="entry name" value="THIOL_PROTEASE_CYS"/>
    <property type="match status" value="1"/>
</dbReference>
<dbReference type="InterPro" id="IPR013128">
    <property type="entry name" value="Peptidase_C1A"/>
</dbReference>
<feature type="region of interest" description="Disordered" evidence="8">
    <location>
        <begin position="383"/>
        <end position="428"/>
    </location>
</feature>
<evidence type="ECO:0000256" key="3">
    <source>
        <dbReference type="ARBA" id="ARBA00022729"/>
    </source>
</evidence>
<dbReference type="Gene3D" id="3.90.70.10">
    <property type="entry name" value="Cysteine proteinases"/>
    <property type="match status" value="1"/>
</dbReference>
<dbReference type="CDD" id="cd02248">
    <property type="entry name" value="Peptidase_C1A"/>
    <property type="match status" value="1"/>
</dbReference>
<organism evidence="12 13">
    <name type="scientific">Flemingia macrophylla</name>
    <dbReference type="NCBI Taxonomy" id="520843"/>
    <lineage>
        <taxon>Eukaryota</taxon>
        <taxon>Viridiplantae</taxon>
        <taxon>Streptophyta</taxon>
        <taxon>Embryophyta</taxon>
        <taxon>Tracheophyta</taxon>
        <taxon>Spermatophyta</taxon>
        <taxon>Magnoliopsida</taxon>
        <taxon>eudicotyledons</taxon>
        <taxon>Gunneridae</taxon>
        <taxon>Pentapetalae</taxon>
        <taxon>rosids</taxon>
        <taxon>fabids</taxon>
        <taxon>Fabales</taxon>
        <taxon>Fabaceae</taxon>
        <taxon>Papilionoideae</taxon>
        <taxon>50 kb inversion clade</taxon>
        <taxon>NPAAA clade</taxon>
        <taxon>indigoferoid/millettioid clade</taxon>
        <taxon>Phaseoleae</taxon>
        <taxon>Flemingia</taxon>
    </lineage>
</organism>
<feature type="domain" description="Cathepsin propeptide inhibitor" evidence="11">
    <location>
        <begin position="38"/>
        <end position="95"/>
    </location>
</feature>
<dbReference type="SMART" id="SM00645">
    <property type="entry name" value="Pept_C1"/>
    <property type="match status" value="1"/>
</dbReference>
<dbReference type="InterPro" id="IPR013201">
    <property type="entry name" value="Prot_inhib_I29"/>
</dbReference>
<dbReference type="EMBL" id="JBGMDY010000008">
    <property type="protein sequence ID" value="KAL2325500.1"/>
    <property type="molecule type" value="Genomic_DNA"/>
</dbReference>
<evidence type="ECO:0000259" key="11">
    <source>
        <dbReference type="SMART" id="SM00848"/>
    </source>
</evidence>
<protein>
    <submittedName>
        <fullName evidence="12">Uncharacterized protein</fullName>
    </submittedName>
</protein>
<sequence length="439" mass="49064">MAIVVEMKHFTVICIFIWTCACQAMSRSLFESSVAKAHEQWMLKYERSYVDDAEREKRFKIFMENLENIEKFNNNKNNKYKLGLNQFSDLTEEEVIASHSGFKISGQRHPSSVTLLNMTKIPTSWNWKDKGAVTDIKNQGKCGCCWAFSSVAAIEGIYQIKTNNLISLSEQQLLDCDLSNKGCGGGSMDRAFKYIIQNGGIASEKDYPYQAYRATCQSKMKQSAVKISGFKDVAANSEDQLLQAVANQPVSVAISANRNFHSYKEGIFEGPCGTNDRDLNHAVTIIGYGNEGDTKYWLIKNSWGETWGENGYMKLLRNSNQPEGVCGVAKVFTVALTGIAIFNYGVNGSSKIILLSELLKARPPLWNVVLQNESVDEELEHFEDVTETDNEPSTVSNKQNNDVEVVQNGEDANADSSSSESEDDLPASSEKRLIMFYSF</sequence>
<dbReference type="SMART" id="SM00848">
    <property type="entry name" value="Inhibitor_I29"/>
    <property type="match status" value="1"/>
</dbReference>
<comment type="similarity">
    <text evidence="1">Belongs to the peptidase C1 family.</text>
</comment>
<reference evidence="12 13" key="1">
    <citation type="submission" date="2024-08" db="EMBL/GenBank/DDBJ databases">
        <title>Insights into the chromosomal genome structure of Flemingia macrophylla.</title>
        <authorList>
            <person name="Ding Y."/>
            <person name="Zhao Y."/>
            <person name="Bi W."/>
            <person name="Wu M."/>
            <person name="Zhao G."/>
            <person name="Gong Y."/>
            <person name="Li W."/>
            <person name="Zhang P."/>
        </authorList>
    </citation>
    <scope>NUCLEOTIDE SEQUENCE [LARGE SCALE GENOMIC DNA]</scope>
    <source>
        <strain evidence="12">DYQJB</strain>
        <tissue evidence="12">Leaf</tissue>
    </source>
</reference>
<evidence type="ECO:0000256" key="9">
    <source>
        <dbReference type="SAM" id="SignalP"/>
    </source>
</evidence>
<feature type="chain" id="PRO_5044774866" evidence="9">
    <location>
        <begin position="23"/>
        <end position="439"/>
    </location>
</feature>
<proteinExistence type="inferred from homology"/>
<feature type="compositionally biased region" description="Low complexity" evidence="8">
    <location>
        <begin position="410"/>
        <end position="419"/>
    </location>
</feature>
<feature type="compositionally biased region" description="Polar residues" evidence="8">
    <location>
        <begin position="391"/>
        <end position="402"/>
    </location>
</feature>
<dbReference type="Pfam" id="PF00112">
    <property type="entry name" value="Peptidase_C1"/>
    <property type="match status" value="1"/>
</dbReference>
<keyword evidence="2" id="KW-0645">Protease</keyword>
<dbReference type="InterPro" id="IPR039417">
    <property type="entry name" value="Peptidase_C1A_papain-like"/>
</dbReference>
<evidence type="ECO:0000256" key="1">
    <source>
        <dbReference type="ARBA" id="ARBA00008455"/>
    </source>
</evidence>
<dbReference type="FunFam" id="3.90.70.10:FF:000067">
    <property type="entry name" value="Senescence-specific cysteine protease"/>
    <property type="match status" value="1"/>
</dbReference>
<keyword evidence="3 9" id="KW-0732">Signal</keyword>
<evidence type="ECO:0000256" key="4">
    <source>
        <dbReference type="ARBA" id="ARBA00022801"/>
    </source>
</evidence>
<evidence type="ECO:0000256" key="7">
    <source>
        <dbReference type="ARBA" id="ARBA00023180"/>
    </source>
</evidence>
<evidence type="ECO:0000313" key="12">
    <source>
        <dbReference type="EMBL" id="KAL2325500.1"/>
    </source>
</evidence>
<dbReference type="InterPro" id="IPR025661">
    <property type="entry name" value="Pept_asp_AS"/>
</dbReference>
<comment type="caution">
    <text evidence="12">The sequence shown here is derived from an EMBL/GenBank/DDBJ whole genome shotgun (WGS) entry which is preliminary data.</text>
</comment>
<dbReference type="PANTHER" id="PTHR12411">
    <property type="entry name" value="CYSTEINE PROTEASE FAMILY C1-RELATED"/>
    <property type="match status" value="1"/>
</dbReference>